<comment type="caution">
    <text evidence="1">The sequence shown here is derived from an EMBL/GenBank/DDBJ whole genome shotgun (WGS) entry which is preliminary data.</text>
</comment>
<dbReference type="EMBL" id="AQHZ01000005">
    <property type="protein sequence ID" value="ENO18914.1"/>
    <property type="molecule type" value="Genomic_DNA"/>
</dbReference>
<reference evidence="1 2" key="1">
    <citation type="submission" date="2013-03" db="EMBL/GenBank/DDBJ databases">
        <title>Reference genome for the Human Microbiome Project.</title>
        <authorList>
            <person name="Aqrawi P."/>
            <person name="Ayvaz T."/>
            <person name="Bess C."/>
            <person name="Blankenburg K."/>
            <person name="Coyle M."/>
            <person name="Deng J."/>
            <person name="Forbes L."/>
            <person name="Fowler G."/>
            <person name="Francisco L."/>
            <person name="Fu Q."/>
            <person name="Gibbs R."/>
            <person name="Gross S."/>
            <person name="Gubbala S."/>
            <person name="Hale W."/>
            <person name="Hemphill L."/>
            <person name="Highlander S."/>
            <person name="Hirani K."/>
            <person name="Jackson L."/>
            <person name="Jakkamsetti A."/>
            <person name="Javaid M."/>
            <person name="Jayaseelan J.C."/>
            <person name="Jiang H."/>
            <person name="Joshi V."/>
            <person name="Korchina V."/>
            <person name="Kovar C."/>
            <person name="Lara F."/>
            <person name="Lee S."/>
            <person name="Liu Y."/>
            <person name="Mata R."/>
            <person name="Mathew T."/>
            <person name="Munidasa M."/>
            <person name="Muzny D."/>
            <person name="Nazareth L."/>
            <person name="Ngo R."/>
            <person name="Nguyen L."/>
            <person name="Nguyen N."/>
            <person name="Okwuonu G."/>
            <person name="Ongeri F."/>
            <person name="Palculict T."/>
            <person name="Patil S."/>
            <person name="Petrosino J."/>
            <person name="Pham C."/>
            <person name="Pham P."/>
            <person name="Pu L.-L."/>
            <person name="Qin X."/>
            <person name="Qu J."/>
            <person name="Reid J."/>
            <person name="Ross M."/>
            <person name="Ruth R."/>
            <person name="Saada N."/>
            <person name="San Lucas F."/>
            <person name="Santibanez J."/>
            <person name="Shang Y."/>
            <person name="Simmons D."/>
            <person name="Song X.-Z."/>
            <person name="Tang L.-Y."/>
            <person name="Thornton R."/>
            <person name="Warren J."/>
            <person name="Weissenberger G."/>
            <person name="Wilczek-Boney K."/>
            <person name="Worley K."/>
            <person name="Youmans B."/>
            <person name="Zhang J."/>
            <person name="Zhang L."/>
            <person name="Zhao Z."/>
            <person name="Zhou C."/>
            <person name="Zhu D."/>
            <person name="Zhu Y."/>
        </authorList>
    </citation>
    <scope>NUCLEOTIDE SEQUENCE [LARGE SCALE GENOMIC DNA]</scope>
    <source>
        <strain evidence="1 2">F0333</strain>
    </source>
</reference>
<dbReference type="STRING" id="888050.HMPREF9004_0249"/>
<keyword evidence="2" id="KW-1185">Reference proteome</keyword>
<protein>
    <submittedName>
        <fullName evidence="1">Peptide-methionine (S)-S-oxide reductase</fullName>
    </submittedName>
</protein>
<sequence length="51" mass="5853">MTKKMVRFRAELSGWESFFLTLDPLAGNVSIVTCEKSPRKLELPRKSQVAR</sequence>
<gene>
    <name evidence="1" type="ORF">HMPREF9004_0249</name>
</gene>
<proteinExistence type="predicted"/>
<accession>N6WF85</accession>
<evidence type="ECO:0000313" key="1">
    <source>
        <dbReference type="EMBL" id="ENO18914.1"/>
    </source>
</evidence>
<dbReference type="Proteomes" id="UP000013015">
    <property type="component" value="Unassembled WGS sequence"/>
</dbReference>
<organism evidence="1 2">
    <name type="scientific">Schaalia cardiffensis F0333</name>
    <dbReference type="NCBI Taxonomy" id="888050"/>
    <lineage>
        <taxon>Bacteria</taxon>
        <taxon>Bacillati</taxon>
        <taxon>Actinomycetota</taxon>
        <taxon>Actinomycetes</taxon>
        <taxon>Actinomycetales</taxon>
        <taxon>Actinomycetaceae</taxon>
        <taxon>Schaalia</taxon>
    </lineage>
</organism>
<dbReference type="AlphaFoldDB" id="N6WF85"/>
<name>N6WF85_9ACTO</name>
<evidence type="ECO:0000313" key="2">
    <source>
        <dbReference type="Proteomes" id="UP000013015"/>
    </source>
</evidence>
<dbReference type="HOGENOM" id="CLU_3094566_0_0_11"/>